<evidence type="ECO:0000313" key="2">
    <source>
        <dbReference type="Proteomes" id="UP001227268"/>
    </source>
</evidence>
<keyword evidence="2" id="KW-1185">Reference proteome</keyword>
<comment type="caution">
    <text evidence="1">The sequence shown here is derived from an EMBL/GenBank/DDBJ whole genome shotgun (WGS) entry which is preliminary data.</text>
</comment>
<reference evidence="1" key="1">
    <citation type="submission" date="2023-04" db="EMBL/GenBank/DDBJ databases">
        <title>Draft Genome sequencing of Naganishia species isolated from polar environments using Oxford Nanopore Technology.</title>
        <authorList>
            <person name="Leo P."/>
            <person name="Venkateswaran K."/>
        </authorList>
    </citation>
    <scope>NUCLEOTIDE SEQUENCE</scope>
    <source>
        <strain evidence="1">MNA-CCFEE 5423</strain>
    </source>
</reference>
<name>A0ACC2V9C0_9TREE</name>
<protein>
    <submittedName>
        <fullName evidence="1">Uncharacterized protein</fullName>
    </submittedName>
</protein>
<dbReference type="EMBL" id="JASBWT010000020">
    <property type="protein sequence ID" value="KAJ9095963.1"/>
    <property type="molecule type" value="Genomic_DNA"/>
</dbReference>
<organism evidence="1 2">
    <name type="scientific">Naganishia friedmannii</name>
    <dbReference type="NCBI Taxonomy" id="89922"/>
    <lineage>
        <taxon>Eukaryota</taxon>
        <taxon>Fungi</taxon>
        <taxon>Dikarya</taxon>
        <taxon>Basidiomycota</taxon>
        <taxon>Agaricomycotina</taxon>
        <taxon>Tremellomycetes</taxon>
        <taxon>Filobasidiales</taxon>
        <taxon>Filobasidiaceae</taxon>
        <taxon>Naganishia</taxon>
    </lineage>
</organism>
<proteinExistence type="predicted"/>
<sequence>MGNVSSLARASSALDSYVAELGSDISYEKSLSSSRFLKTILVRHAYGLLVLKLFIKPDPTMSLRLIQRRLKNQRDALSSIPNTLSYATFVETEKAGYLIRQWAGASLYDRISTRPYLTELEKRWIAFQVLTAMRDARGREVSHGDIKSENILIDPSLNVHITDFASSFKPTFLPLNDPSDFSYFYDSSGRRTCYIAPERFYTDDSKIAAEKRHIQAQGNTHTDLSGMSGSASWIGNGIGKRDGKVTEEMDMFSIGCSLLEMWTDGASVFTLSELYSYRDGQLGAVENLLASLEDESVKEMLASMLALNPQDRPTCEKVLVDYRNTIFPDYYYTFLQDYVNDMQYKPESGGNGKAAQNPTVRFASKADEIVEAIADDWSGIIRAVLQEHQLSTGQTDEGEADVKVIDNTGPAILLLNILTANMRNCLRASSRIRSLEPLLPIADLILDEEVIDRILPYVVALLKDEMPQVRAAALVTLVQLLGKVEVITAGNAGLVSEYILPNLRHLAEDEDIHVRSTFAQLVPRLSEIGMHVLEMAQSMNWSETIIPSYFDLDQNHEPDYDVSLDELLETLADQAGTVLVDAKSEVRRAGLAHITQLCLVFGRTKTNDVLLIRMITYLNDQDWRLRCTFLESIVSVAAFVGATSLEEFVLPLMEQALADPEDYVVSRVLISLSSLIELGLFEKARILELLQRVYGFLCHPSAWIRQATASFVAISSHHLEASDTWCILYPYIRPLLKADVPNVEASALLDVVSEPLSNSVLEVARQWYIANPKSPFWSSAVLPAQSGNRSRAFRPMTVADMALPAANNDVDRRYIQLLRQRGLESESDVKLSALKTYLAVQAVITRDRKGLDHKQIEQSSIVAGRSLSLQEMQVTPLTVFITEKPMSGHAEAHSLRKNARSKIPGSDSRPSSFASRPDRQRMMSQDSSASDAEQVIELRRRLVALDALRMSQQDISSIITPVNSTGPATPRPKAPHRTESVTSVPSTSVQDKSTSGRTARSKGSLGADATKAAPAVASSPAIATGQLEIAAHMRLVGLESRASEPGSPNMEPKRDGLDMGLSDGKPYGTTYEGRDPGILSLLESAWQENTAPIDEAFQHVTTPGPTGKRRTPRSSSTRLNRESNREVTLIAHFTEHESTIAGIVVSPDQSYFSVIDIAGKISTWEANRLERSVTSKPRLRLDLEISGTVTFVCAIPLTHCFAVATTDGSIEIVRIQVATSASSLKPLRLIPYRSYSLASSEGYVASMAHMTADGRPCLLMASSCGLLRVIDLTTLETKQTLQQSPEFGRVTALLMDSKYNWAVTGTKDGKLTLWDLRYGIVARRWQCPGRVILIQSHPANPNKWIMVSCEVQPGHAGGETLQTKPLLHVYDIATSHLVQMIVVTSSDNTTVTSPQDPTPDATQNIPEERNPAERISEILRRTETRRDAETEPDPFNHDEAVKEEDITSQAILATHSIPGSRSHPGAIVSGLSPVKEASKHLQPTGNDHARPQTSKQSNLLITAGEDRIVRLWNLSDVSSSMVISGSGKDADKVYRQVDSKLGSFLSVANMRISTGQSKGRHLRGSYS</sequence>
<gene>
    <name evidence="1" type="ORF">QFC21_005325</name>
</gene>
<evidence type="ECO:0000313" key="1">
    <source>
        <dbReference type="EMBL" id="KAJ9095963.1"/>
    </source>
</evidence>
<accession>A0ACC2V9C0</accession>
<dbReference type="Proteomes" id="UP001227268">
    <property type="component" value="Unassembled WGS sequence"/>
</dbReference>